<name>A0A2M6W3W7_9BACT</name>
<dbReference type="AlphaFoldDB" id="A0A2M6W3W7"/>
<keyword evidence="1" id="KW-0472">Membrane</keyword>
<protein>
    <submittedName>
        <fullName evidence="2">DUF1294 domain-containing protein</fullName>
    </submittedName>
</protein>
<dbReference type="Proteomes" id="UP000231183">
    <property type="component" value="Unassembled WGS sequence"/>
</dbReference>
<evidence type="ECO:0000313" key="3">
    <source>
        <dbReference type="Proteomes" id="UP000231183"/>
    </source>
</evidence>
<keyword evidence="1" id="KW-0812">Transmembrane</keyword>
<dbReference type="InterPro" id="IPR010718">
    <property type="entry name" value="DUF1294"/>
</dbReference>
<feature type="transmembrane region" description="Helical" evidence="1">
    <location>
        <begin position="12"/>
        <end position="31"/>
    </location>
</feature>
<proteinExistence type="predicted"/>
<dbReference type="PIRSF" id="PIRSF002599">
    <property type="entry name" value="Cold_shock_A"/>
    <property type="match status" value="1"/>
</dbReference>
<sequence>MNFLNNLDEKIVFLMIYLMLINLATFVIFALDKFKARVSAHRISEKVLWMMSLLGGTGGALLAMNFFRHKTKKLSFQTVLAIIFLLQIWLVYWLIKS</sequence>
<comment type="caution">
    <text evidence="2">The sequence shown here is derived from an EMBL/GenBank/DDBJ whole genome shotgun (WGS) entry which is preliminary data.</text>
</comment>
<evidence type="ECO:0000256" key="1">
    <source>
        <dbReference type="SAM" id="Phobius"/>
    </source>
</evidence>
<feature type="transmembrane region" description="Helical" evidence="1">
    <location>
        <begin position="47"/>
        <end position="67"/>
    </location>
</feature>
<gene>
    <name evidence="2" type="ORF">COU31_02855</name>
</gene>
<dbReference type="EMBL" id="PFBX01000026">
    <property type="protein sequence ID" value="PIT87483.1"/>
    <property type="molecule type" value="Genomic_DNA"/>
</dbReference>
<dbReference type="GO" id="GO:0003676">
    <property type="term" value="F:nucleic acid binding"/>
    <property type="evidence" value="ECO:0007669"/>
    <property type="project" value="InterPro"/>
</dbReference>
<dbReference type="InterPro" id="IPR012156">
    <property type="entry name" value="Cold_shock_CspA"/>
</dbReference>
<feature type="transmembrane region" description="Helical" evidence="1">
    <location>
        <begin position="74"/>
        <end position="95"/>
    </location>
</feature>
<accession>A0A2M6W3W7</accession>
<reference evidence="3" key="1">
    <citation type="submission" date="2017-09" db="EMBL/GenBank/DDBJ databases">
        <title>Depth-based differentiation of microbial function through sediment-hosted aquifers and enrichment of novel symbionts in the deep terrestrial subsurface.</title>
        <authorList>
            <person name="Probst A.J."/>
            <person name="Ladd B."/>
            <person name="Jarett J.K."/>
            <person name="Geller-Mcgrath D.E."/>
            <person name="Sieber C.M.K."/>
            <person name="Emerson J.B."/>
            <person name="Anantharaman K."/>
            <person name="Thomas B.C."/>
            <person name="Malmstrom R."/>
            <person name="Stieglmeier M."/>
            <person name="Klingl A."/>
            <person name="Woyke T."/>
            <person name="Ryan C.M."/>
            <person name="Banfield J.F."/>
        </authorList>
    </citation>
    <scope>NUCLEOTIDE SEQUENCE [LARGE SCALE GENOMIC DNA]</scope>
</reference>
<organism evidence="2 3">
    <name type="scientific">Candidatus Magasanikbacteria bacterium CG10_big_fil_rev_8_21_14_0_10_40_10</name>
    <dbReference type="NCBI Taxonomy" id="1974648"/>
    <lineage>
        <taxon>Bacteria</taxon>
        <taxon>Candidatus Magasanikiibacteriota</taxon>
    </lineage>
</organism>
<keyword evidence="1" id="KW-1133">Transmembrane helix</keyword>
<evidence type="ECO:0000313" key="2">
    <source>
        <dbReference type="EMBL" id="PIT87483.1"/>
    </source>
</evidence>
<dbReference type="Pfam" id="PF06961">
    <property type="entry name" value="DUF1294"/>
    <property type="match status" value="1"/>
</dbReference>